<sequence>MVPKRHPSSFSCRRSGHPISASGMYPLKSLQVLPVGRVVRSSKRMVGGKRLRRCSEARTPCTFSPSCRQEVSRPSTCLCRSRPTERRLLL</sequence>
<gene>
    <name evidence="2" type="ORF">SPRG_21325</name>
</gene>
<dbReference type="Proteomes" id="UP000030745">
    <property type="component" value="Unassembled WGS sequence"/>
</dbReference>
<feature type="region of interest" description="Disordered" evidence="1">
    <location>
        <begin position="1"/>
        <end position="23"/>
    </location>
</feature>
<evidence type="ECO:0000313" key="2">
    <source>
        <dbReference type="EMBL" id="KDO21352.1"/>
    </source>
</evidence>
<evidence type="ECO:0000313" key="3">
    <source>
        <dbReference type="Proteomes" id="UP000030745"/>
    </source>
</evidence>
<dbReference type="RefSeq" id="XP_012207952.1">
    <property type="nucleotide sequence ID" value="XM_012352562.1"/>
</dbReference>
<dbReference type="GeneID" id="24142109"/>
<accession>A0A067C3H0</accession>
<reference evidence="2 3" key="1">
    <citation type="journal article" date="2013" name="PLoS Genet.">
        <title>Distinctive expansion of potential virulence genes in the genome of the oomycete fish pathogen Saprolegnia parasitica.</title>
        <authorList>
            <person name="Jiang R.H."/>
            <person name="de Bruijn I."/>
            <person name="Haas B.J."/>
            <person name="Belmonte R."/>
            <person name="Lobach L."/>
            <person name="Christie J."/>
            <person name="van den Ackerveken G."/>
            <person name="Bottin A."/>
            <person name="Bulone V."/>
            <person name="Diaz-Moreno S.M."/>
            <person name="Dumas B."/>
            <person name="Fan L."/>
            <person name="Gaulin E."/>
            <person name="Govers F."/>
            <person name="Grenville-Briggs L.J."/>
            <person name="Horner N.R."/>
            <person name="Levin J.Z."/>
            <person name="Mammella M."/>
            <person name="Meijer H.J."/>
            <person name="Morris P."/>
            <person name="Nusbaum C."/>
            <person name="Oome S."/>
            <person name="Phillips A.J."/>
            <person name="van Rooyen D."/>
            <person name="Rzeszutek E."/>
            <person name="Saraiva M."/>
            <person name="Secombes C.J."/>
            <person name="Seidl M.F."/>
            <person name="Snel B."/>
            <person name="Stassen J.H."/>
            <person name="Sykes S."/>
            <person name="Tripathy S."/>
            <person name="van den Berg H."/>
            <person name="Vega-Arreguin J.C."/>
            <person name="Wawra S."/>
            <person name="Young S.K."/>
            <person name="Zeng Q."/>
            <person name="Dieguez-Uribeondo J."/>
            <person name="Russ C."/>
            <person name="Tyler B.M."/>
            <person name="van West P."/>
        </authorList>
    </citation>
    <scope>NUCLEOTIDE SEQUENCE [LARGE SCALE GENOMIC DNA]</scope>
    <source>
        <strain evidence="2 3">CBS 223.65</strain>
    </source>
</reference>
<organism evidence="2 3">
    <name type="scientific">Saprolegnia parasitica (strain CBS 223.65)</name>
    <dbReference type="NCBI Taxonomy" id="695850"/>
    <lineage>
        <taxon>Eukaryota</taxon>
        <taxon>Sar</taxon>
        <taxon>Stramenopiles</taxon>
        <taxon>Oomycota</taxon>
        <taxon>Saprolegniomycetes</taxon>
        <taxon>Saprolegniales</taxon>
        <taxon>Saprolegniaceae</taxon>
        <taxon>Saprolegnia</taxon>
    </lineage>
</organism>
<dbReference type="VEuPathDB" id="FungiDB:SPRG_21325"/>
<name>A0A067C3H0_SAPPC</name>
<dbReference type="EMBL" id="KK583289">
    <property type="protein sequence ID" value="KDO21352.1"/>
    <property type="molecule type" value="Genomic_DNA"/>
</dbReference>
<dbReference type="AlphaFoldDB" id="A0A067C3H0"/>
<dbReference type="KEGG" id="spar:SPRG_21325"/>
<keyword evidence="3" id="KW-1185">Reference proteome</keyword>
<proteinExistence type="predicted"/>
<protein>
    <submittedName>
        <fullName evidence="2">Uncharacterized protein</fullName>
    </submittedName>
</protein>
<evidence type="ECO:0000256" key="1">
    <source>
        <dbReference type="SAM" id="MobiDB-lite"/>
    </source>
</evidence>